<dbReference type="PROSITE" id="PS50262">
    <property type="entry name" value="G_PROTEIN_RECEP_F1_2"/>
    <property type="match status" value="1"/>
</dbReference>
<dbReference type="GO" id="GO:0005886">
    <property type="term" value="C:plasma membrane"/>
    <property type="evidence" value="ECO:0007669"/>
    <property type="project" value="TreeGrafter"/>
</dbReference>
<name>A0A2U9PG26_DIACI</name>
<dbReference type="Pfam" id="PF00001">
    <property type="entry name" value="7tm_1"/>
    <property type="match status" value="1"/>
</dbReference>
<accession>A0A2U9PG26</accession>
<feature type="transmembrane region" description="Helical" evidence="9">
    <location>
        <begin position="158"/>
        <end position="180"/>
    </location>
</feature>
<feature type="domain" description="G-protein coupled receptors family 1 profile" evidence="10">
    <location>
        <begin position="60"/>
        <end position="320"/>
    </location>
</feature>
<feature type="transmembrane region" description="Helical" evidence="9">
    <location>
        <begin position="80"/>
        <end position="100"/>
    </location>
</feature>
<comment type="subcellular location">
    <subcellularLocation>
        <location evidence="1">Membrane</location>
        <topology evidence="1">Multi-pass membrane protein</topology>
    </subcellularLocation>
</comment>
<evidence type="ECO:0000259" key="10">
    <source>
        <dbReference type="PROSITE" id="PS50262"/>
    </source>
</evidence>
<dbReference type="AlphaFoldDB" id="A0A2U9PG26"/>
<proteinExistence type="evidence at transcript level"/>
<keyword evidence="3 9" id="KW-0812">Transmembrane</keyword>
<reference evidence="11" key="1">
    <citation type="submission" date="2017-11" db="EMBL/GenBank/DDBJ databases">
        <title>Characterization and expression profiling of neuropeptides and their receptors in the Asian Citrus Psyllid, Diaphorina citri.</title>
        <authorList>
            <person name="Wang Z."/>
            <person name="Zeng X."/>
        </authorList>
    </citation>
    <scope>NUCLEOTIDE SEQUENCE</scope>
</reference>
<keyword evidence="4 9" id="KW-1133">Transmembrane helix</keyword>
<dbReference type="PANTHER" id="PTHR45695">
    <property type="entry name" value="LEUCOKININ RECEPTOR-RELATED"/>
    <property type="match status" value="1"/>
</dbReference>
<feature type="transmembrane region" description="Helical" evidence="9">
    <location>
        <begin position="207"/>
        <end position="231"/>
    </location>
</feature>
<feature type="transmembrane region" description="Helical" evidence="9">
    <location>
        <begin position="260"/>
        <end position="284"/>
    </location>
</feature>
<comment type="similarity">
    <text evidence="2">Belongs to the G-protein coupled receptor 1 family.</text>
</comment>
<dbReference type="InterPro" id="IPR017452">
    <property type="entry name" value="GPCR_Rhodpsn_7TM"/>
</dbReference>
<dbReference type="GO" id="GO:0004930">
    <property type="term" value="F:G protein-coupled receptor activity"/>
    <property type="evidence" value="ECO:0007669"/>
    <property type="project" value="UniProtKB-KW"/>
</dbReference>
<evidence type="ECO:0000256" key="7">
    <source>
        <dbReference type="ARBA" id="ARBA00023170"/>
    </source>
</evidence>
<keyword evidence="5" id="KW-0297">G-protein coupled receptor</keyword>
<sequence length="349" mass="39920">MGFTDHESGINTSYVFGIDDKDGWGPRYFFTFYTEFGNREFEMSAEICLLSIIFILSMGANLFVLITVMWYPALQTVTNYFLLNLTAADILFCLSIPGIMYARVSPQWPLGDVLCKIMPYSQFVCGFVLLWTLTLISMDRYFCIVVPPYRSKLTPHRVLLLTLGTWFIACVVFVPVVLWFREQEVLESRLICTIVFPNVPTVSVSTAFTVVMVVLACLLPLALLVYYYCAIFRKLVETKKKWEHSHLSSHHARHTRVMRMLCISVCVILAMWLPIFLTMILIYIDGRRPTADTGFFLRSHHFLWPLLLALANTVVNPLLFGALSENFLGCLTKRKRLLDTSAPSVARIS</sequence>
<dbReference type="SUPFAM" id="SSF81321">
    <property type="entry name" value="Family A G protein-coupled receptor-like"/>
    <property type="match status" value="1"/>
</dbReference>
<keyword evidence="8" id="KW-0807">Transducer</keyword>
<evidence type="ECO:0000256" key="9">
    <source>
        <dbReference type="SAM" id="Phobius"/>
    </source>
</evidence>
<protein>
    <submittedName>
        <fullName evidence="11">Neuropeptide receptor</fullName>
    </submittedName>
</protein>
<evidence type="ECO:0000256" key="1">
    <source>
        <dbReference type="ARBA" id="ARBA00004141"/>
    </source>
</evidence>
<feature type="transmembrane region" description="Helical" evidence="9">
    <location>
        <begin position="120"/>
        <end position="138"/>
    </location>
</feature>
<keyword evidence="6 9" id="KW-0472">Membrane</keyword>
<dbReference type="OrthoDB" id="9880339at2759"/>
<dbReference type="EMBL" id="MG550215">
    <property type="protein sequence ID" value="AWT50649.1"/>
    <property type="molecule type" value="mRNA"/>
</dbReference>
<dbReference type="PRINTS" id="PR00237">
    <property type="entry name" value="GPCRRHODOPSN"/>
</dbReference>
<dbReference type="CDD" id="cd00637">
    <property type="entry name" value="7tm_classA_rhodopsin-like"/>
    <property type="match status" value="1"/>
</dbReference>
<feature type="transmembrane region" description="Helical" evidence="9">
    <location>
        <begin position="304"/>
        <end position="328"/>
    </location>
</feature>
<dbReference type="Gene3D" id="1.20.1070.10">
    <property type="entry name" value="Rhodopsin 7-helix transmembrane proteins"/>
    <property type="match status" value="1"/>
</dbReference>
<evidence type="ECO:0000256" key="3">
    <source>
        <dbReference type="ARBA" id="ARBA00022692"/>
    </source>
</evidence>
<evidence type="ECO:0000256" key="2">
    <source>
        <dbReference type="ARBA" id="ARBA00010663"/>
    </source>
</evidence>
<organism evidence="11">
    <name type="scientific">Diaphorina citri</name>
    <name type="common">Asian citrus psyllid</name>
    <dbReference type="NCBI Taxonomy" id="121845"/>
    <lineage>
        <taxon>Eukaryota</taxon>
        <taxon>Metazoa</taxon>
        <taxon>Ecdysozoa</taxon>
        <taxon>Arthropoda</taxon>
        <taxon>Hexapoda</taxon>
        <taxon>Insecta</taxon>
        <taxon>Pterygota</taxon>
        <taxon>Neoptera</taxon>
        <taxon>Paraneoptera</taxon>
        <taxon>Hemiptera</taxon>
        <taxon>Sternorrhyncha</taxon>
        <taxon>Psylloidea</taxon>
        <taxon>Psyllidae</taxon>
        <taxon>Diaphorininae</taxon>
        <taxon>Diaphorina</taxon>
    </lineage>
</organism>
<evidence type="ECO:0000256" key="5">
    <source>
        <dbReference type="ARBA" id="ARBA00023040"/>
    </source>
</evidence>
<dbReference type="PANTHER" id="PTHR45695:SF37">
    <property type="entry name" value="FREE FATTY ACID RECEPTOR 4-LIKE"/>
    <property type="match status" value="1"/>
</dbReference>
<evidence type="ECO:0000256" key="8">
    <source>
        <dbReference type="ARBA" id="ARBA00023224"/>
    </source>
</evidence>
<evidence type="ECO:0000313" key="11">
    <source>
        <dbReference type="EMBL" id="AWT50649.1"/>
    </source>
</evidence>
<keyword evidence="7 11" id="KW-0675">Receptor</keyword>
<feature type="transmembrane region" description="Helical" evidence="9">
    <location>
        <begin position="49"/>
        <end position="73"/>
    </location>
</feature>
<evidence type="ECO:0000256" key="4">
    <source>
        <dbReference type="ARBA" id="ARBA00022989"/>
    </source>
</evidence>
<evidence type="ECO:0000256" key="6">
    <source>
        <dbReference type="ARBA" id="ARBA00023136"/>
    </source>
</evidence>
<dbReference type="InterPro" id="IPR000276">
    <property type="entry name" value="GPCR_Rhodpsn"/>
</dbReference>